<dbReference type="GO" id="GO:0005737">
    <property type="term" value="C:cytoplasm"/>
    <property type="evidence" value="ECO:0007669"/>
    <property type="project" value="UniProtKB-SubCell"/>
</dbReference>
<feature type="active site" evidence="13 14">
    <location>
        <position position="181"/>
    </location>
</feature>
<evidence type="ECO:0000256" key="4">
    <source>
        <dbReference type="ARBA" id="ARBA00022490"/>
    </source>
</evidence>
<sequence>MIAVIDYDAGNVASVTKAIEKAGYQTYLTKDPKTIKNSSGVVLPGVGAFGDCIDKLKKYNLIDSILESIESKKPFLGICVGFQLLFEEGYEFGIHKGLGIFKGSCVKFTPNANQKVPHMGWNTVYYTKVCKLFDGIKNNSYFYFVHSYYTDSDDNCAAKTDYICTFTSASQKDNVYGVQFHPEKSQILGLKIYENFCRMCEETC</sequence>
<keyword evidence="16" id="KW-0328">Glycosyltransferase</keyword>
<comment type="catalytic activity">
    <reaction evidence="11 13">
        <text>L-glutamine + H2O = L-glutamate + NH4(+)</text>
        <dbReference type="Rhea" id="RHEA:15889"/>
        <dbReference type="ChEBI" id="CHEBI:15377"/>
        <dbReference type="ChEBI" id="CHEBI:28938"/>
        <dbReference type="ChEBI" id="CHEBI:29985"/>
        <dbReference type="ChEBI" id="CHEBI:58359"/>
        <dbReference type="EC" id="3.5.1.2"/>
    </reaction>
</comment>
<comment type="pathway">
    <text evidence="2 13">Amino-acid biosynthesis; L-histidine biosynthesis; L-histidine from 5-phospho-alpha-D-ribose 1-diphosphate: step 5/9.</text>
</comment>
<dbReference type="PROSITE" id="PS51273">
    <property type="entry name" value="GATASE_TYPE_1"/>
    <property type="match status" value="1"/>
</dbReference>
<dbReference type="PANTHER" id="PTHR42701">
    <property type="entry name" value="IMIDAZOLE GLYCEROL PHOSPHATE SYNTHASE SUBUNIT HISH"/>
    <property type="match status" value="1"/>
</dbReference>
<comment type="function">
    <text evidence="13">IGPS catalyzes the conversion of PRFAR and glutamine to IGP, AICAR and glutamate. The HisH subunit catalyzes the hydrolysis of glutamine to glutamate and ammonia as part of the synthesis of IGP and AICAR. The resulting ammonia molecule is channeled to the active site of HisF.</text>
</comment>
<dbReference type="InterPro" id="IPR029062">
    <property type="entry name" value="Class_I_gatase-like"/>
</dbReference>
<evidence type="ECO:0000256" key="13">
    <source>
        <dbReference type="HAMAP-Rule" id="MF_00278"/>
    </source>
</evidence>
<dbReference type="HAMAP" id="MF_00278">
    <property type="entry name" value="HisH"/>
    <property type="match status" value="1"/>
</dbReference>
<dbReference type="EC" id="3.5.1.2" evidence="13"/>
<dbReference type="EC" id="4.3.2.10" evidence="13"/>
<evidence type="ECO:0000256" key="3">
    <source>
        <dbReference type="ARBA" id="ARBA00011152"/>
    </source>
</evidence>
<feature type="active site" evidence="13 14">
    <location>
        <position position="183"/>
    </location>
</feature>
<dbReference type="OrthoDB" id="9807749at2"/>
<dbReference type="SUPFAM" id="SSF52317">
    <property type="entry name" value="Class I glutamine amidotransferase-like"/>
    <property type="match status" value="1"/>
</dbReference>
<keyword evidence="5 13" id="KW-0028">Amino-acid biosynthesis</keyword>
<protein>
    <recommendedName>
        <fullName evidence="13">Imidazole glycerol phosphate synthase subunit HisH</fullName>
        <ecNumber evidence="13">4.3.2.10</ecNumber>
    </recommendedName>
    <alternativeName>
        <fullName evidence="13">IGP synthase glutaminase subunit</fullName>
        <ecNumber evidence="13">3.5.1.2</ecNumber>
    </alternativeName>
    <alternativeName>
        <fullName evidence="13">IGP synthase subunit HisH</fullName>
    </alternativeName>
    <alternativeName>
        <fullName evidence="13">ImGP synthase subunit HisH</fullName>
        <shortName evidence="13">IGPS subunit HisH</shortName>
    </alternativeName>
</protein>
<dbReference type="PANTHER" id="PTHR42701:SF1">
    <property type="entry name" value="IMIDAZOLE GLYCEROL PHOSPHATE SYNTHASE SUBUNIT HISH"/>
    <property type="match status" value="1"/>
</dbReference>
<dbReference type="UniPathway" id="UPA00031">
    <property type="reaction ID" value="UER00010"/>
</dbReference>
<dbReference type="EMBL" id="MDSU01000018">
    <property type="protein sequence ID" value="OSS41489.1"/>
    <property type="molecule type" value="Genomic_DNA"/>
</dbReference>
<keyword evidence="17" id="KW-1185">Reference proteome</keyword>
<dbReference type="Gene3D" id="3.40.50.880">
    <property type="match status" value="1"/>
</dbReference>
<evidence type="ECO:0000256" key="11">
    <source>
        <dbReference type="ARBA" id="ARBA00049534"/>
    </source>
</evidence>
<dbReference type="GO" id="GO:0016829">
    <property type="term" value="F:lyase activity"/>
    <property type="evidence" value="ECO:0007669"/>
    <property type="project" value="UniProtKB-KW"/>
</dbReference>
<evidence type="ECO:0000256" key="12">
    <source>
        <dbReference type="ARBA" id="ARBA00058610"/>
    </source>
</evidence>
<comment type="subcellular location">
    <subcellularLocation>
        <location evidence="1 13">Cytoplasm</location>
    </subcellularLocation>
</comment>
<dbReference type="CDD" id="cd01748">
    <property type="entry name" value="GATase1_IGP_Synthase"/>
    <property type="match status" value="1"/>
</dbReference>
<dbReference type="RefSeq" id="WP_086033746.1">
    <property type="nucleotide sequence ID" value="NZ_MDSU01000018.1"/>
</dbReference>
<keyword evidence="9 13" id="KW-0456">Lyase</keyword>
<dbReference type="PIRSF" id="PIRSF000495">
    <property type="entry name" value="Amidotransf_hisH"/>
    <property type="match status" value="1"/>
</dbReference>
<dbReference type="Pfam" id="PF00117">
    <property type="entry name" value="GATase"/>
    <property type="match status" value="1"/>
</dbReference>
<evidence type="ECO:0000256" key="1">
    <source>
        <dbReference type="ARBA" id="ARBA00004496"/>
    </source>
</evidence>
<evidence type="ECO:0000256" key="7">
    <source>
        <dbReference type="ARBA" id="ARBA00022962"/>
    </source>
</evidence>
<dbReference type="GO" id="GO:0004359">
    <property type="term" value="F:glutaminase activity"/>
    <property type="evidence" value="ECO:0007669"/>
    <property type="project" value="UniProtKB-EC"/>
</dbReference>
<evidence type="ECO:0000256" key="6">
    <source>
        <dbReference type="ARBA" id="ARBA00022801"/>
    </source>
</evidence>
<evidence type="ECO:0000259" key="15">
    <source>
        <dbReference type="Pfam" id="PF00117"/>
    </source>
</evidence>
<keyword evidence="4 13" id="KW-0963">Cytoplasm</keyword>
<keyword evidence="8 13" id="KW-0368">Histidine biosynthesis</keyword>
<evidence type="ECO:0000256" key="9">
    <source>
        <dbReference type="ARBA" id="ARBA00023239"/>
    </source>
</evidence>
<dbReference type="GO" id="GO:0000107">
    <property type="term" value="F:imidazoleglycerol-phosphate synthase activity"/>
    <property type="evidence" value="ECO:0007669"/>
    <property type="project" value="UniProtKB-UniRule"/>
</dbReference>
<dbReference type="InterPro" id="IPR010139">
    <property type="entry name" value="Imidazole-glycPsynth_HisH"/>
</dbReference>
<evidence type="ECO:0000256" key="8">
    <source>
        <dbReference type="ARBA" id="ARBA00023102"/>
    </source>
</evidence>
<evidence type="ECO:0000313" key="16">
    <source>
        <dbReference type="EMBL" id="OSS41489.1"/>
    </source>
</evidence>
<evidence type="ECO:0000256" key="14">
    <source>
        <dbReference type="PIRSR" id="PIRSR000495-1"/>
    </source>
</evidence>
<name>A0A1X4XVC9_9BACT</name>
<evidence type="ECO:0000256" key="10">
    <source>
        <dbReference type="ARBA" id="ARBA00047838"/>
    </source>
</evidence>
<accession>A0A1X4XVC9</accession>
<dbReference type="Proteomes" id="UP000194141">
    <property type="component" value="Unassembled WGS sequence"/>
</dbReference>
<dbReference type="FunFam" id="3.40.50.880:FF:000009">
    <property type="entry name" value="Imidazole glycerol phosphate synthase subunit HisH"/>
    <property type="match status" value="1"/>
</dbReference>
<comment type="catalytic activity">
    <reaction evidence="10 13">
        <text>5-[(5-phospho-1-deoxy-D-ribulos-1-ylimino)methylamino]-1-(5-phospho-beta-D-ribosyl)imidazole-4-carboxamide + L-glutamine = D-erythro-1-(imidazol-4-yl)glycerol 3-phosphate + 5-amino-1-(5-phospho-beta-D-ribosyl)imidazole-4-carboxamide + L-glutamate + H(+)</text>
        <dbReference type="Rhea" id="RHEA:24793"/>
        <dbReference type="ChEBI" id="CHEBI:15378"/>
        <dbReference type="ChEBI" id="CHEBI:29985"/>
        <dbReference type="ChEBI" id="CHEBI:58278"/>
        <dbReference type="ChEBI" id="CHEBI:58359"/>
        <dbReference type="ChEBI" id="CHEBI:58475"/>
        <dbReference type="ChEBI" id="CHEBI:58525"/>
        <dbReference type="EC" id="4.3.2.10"/>
    </reaction>
</comment>
<evidence type="ECO:0000256" key="5">
    <source>
        <dbReference type="ARBA" id="ARBA00022605"/>
    </source>
</evidence>
<feature type="domain" description="Glutamine amidotransferase" evidence="15">
    <location>
        <begin position="4"/>
        <end position="196"/>
    </location>
</feature>
<reference evidence="16 17" key="1">
    <citation type="journal article" date="2017" name="Front. Microbiol.">
        <title>Genome Sequence of Desulfurella amilsii Strain TR1 and Comparative Genomics of Desulfurellaceae Family.</title>
        <authorList>
            <person name="Florentino A.P."/>
            <person name="Stams A.J."/>
            <person name="Sanchez-Andrea I."/>
        </authorList>
    </citation>
    <scope>NUCLEOTIDE SEQUENCE [LARGE SCALE GENOMIC DNA]</scope>
    <source>
        <strain evidence="16 17">TR1</strain>
    </source>
</reference>
<comment type="caution">
    <text evidence="16">The sequence shown here is derived from an EMBL/GenBank/DDBJ whole genome shotgun (WGS) entry which is preliminary data.</text>
</comment>
<keyword evidence="6 13" id="KW-0378">Hydrolase</keyword>
<evidence type="ECO:0000256" key="2">
    <source>
        <dbReference type="ARBA" id="ARBA00005091"/>
    </source>
</evidence>
<feature type="active site" description="Nucleophile" evidence="13 14">
    <location>
        <position position="79"/>
    </location>
</feature>
<dbReference type="AlphaFoldDB" id="A0A1X4XVC9"/>
<dbReference type="GO" id="GO:0000105">
    <property type="term" value="P:L-histidine biosynthetic process"/>
    <property type="evidence" value="ECO:0007669"/>
    <property type="project" value="UniProtKB-UniRule"/>
</dbReference>
<keyword evidence="16" id="KW-0808">Transferase</keyword>
<proteinExistence type="inferred from homology"/>
<organism evidence="16 17">
    <name type="scientific">Desulfurella amilsii</name>
    <dbReference type="NCBI Taxonomy" id="1562698"/>
    <lineage>
        <taxon>Bacteria</taxon>
        <taxon>Pseudomonadati</taxon>
        <taxon>Campylobacterota</taxon>
        <taxon>Desulfurellia</taxon>
        <taxon>Desulfurellales</taxon>
        <taxon>Desulfurellaceae</taxon>
        <taxon>Desulfurella</taxon>
    </lineage>
</organism>
<dbReference type="InterPro" id="IPR017926">
    <property type="entry name" value="GATASE"/>
</dbReference>
<evidence type="ECO:0000313" key="17">
    <source>
        <dbReference type="Proteomes" id="UP000194141"/>
    </source>
</evidence>
<gene>
    <name evidence="13" type="primary">hisH</name>
    <name evidence="16" type="ORF">DESAMIL20_1042</name>
</gene>
<dbReference type="NCBIfam" id="TIGR01855">
    <property type="entry name" value="IMP_synth_hisH"/>
    <property type="match status" value="1"/>
</dbReference>
<keyword evidence="7 13" id="KW-0315">Glutamine amidotransferase</keyword>
<comment type="function">
    <text evidence="12">IGPS catalyzes the conversion of PRFAR and glutamine to IGP, AICAR and glutamate. The HisH subunit provides the glutamine amidotransferase activity that produces the ammonia necessary to HisF for the synthesis of IGP and AICAR.</text>
</comment>
<dbReference type="STRING" id="1562698.DESAMIL20_1042"/>
<comment type="subunit">
    <text evidence="3 13">Heterodimer of HisH and HisF.</text>
</comment>